<evidence type="ECO:0000259" key="10">
    <source>
        <dbReference type="Pfam" id="PF00483"/>
    </source>
</evidence>
<evidence type="ECO:0000256" key="7">
    <source>
        <dbReference type="ARBA" id="ARBA00044229"/>
    </source>
</evidence>
<dbReference type="GO" id="GO:0005829">
    <property type="term" value="C:cytosol"/>
    <property type="evidence" value="ECO:0007669"/>
    <property type="project" value="UniProtKB-SubCell"/>
</dbReference>
<accession>A0AA35RPB3</accession>
<evidence type="ECO:0000256" key="1">
    <source>
        <dbReference type="ARBA" id="ARBA00004514"/>
    </source>
</evidence>
<evidence type="ECO:0000256" key="8">
    <source>
        <dbReference type="ARBA" id="ARBA00045373"/>
    </source>
</evidence>
<protein>
    <recommendedName>
        <fullName evidence="6">Translation initiation factor eIF2B subunit gamma</fullName>
    </recommendedName>
    <alternativeName>
        <fullName evidence="7">eIF2B GDP-GTP exchange factor subunit gamma</fullName>
    </alternativeName>
</protein>
<evidence type="ECO:0000256" key="2">
    <source>
        <dbReference type="ARBA" id="ARBA00007878"/>
    </source>
</evidence>
<dbReference type="InterPro" id="IPR005835">
    <property type="entry name" value="NTP_transferase_dom"/>
</dbReference>
<dbReference type="PANTHER" id="PTHR45989">
    <property type="entry name" value="TRANSLATION INITIATION FACTOR EIF-2B SUBUNIT GAMMA"/>
    <property type="match status" value="1"/>
</dbReference>
<keyword evidence="4 11" id="KW-0396">Initiation factor</keyword>
<dbReference type="GO" id="GO:0005085">
    <property type="term" value="F:guanyl-nucleotide exchange factor activity"/>
    <property type="evidence" value="ECO:0007669"/>
    <property type="project" value="TreeGrafter"/>
</dbReference>
<organism evidence="11 12">
    <name type="scientific">Geodia barretti</name>
    <name type="common">Barrett's horny sponge</name>
    <dbReference type="NCBI Taxonomy" id="519541"/>
    <lineage>
        <taxon>Eukaryota</taxon>
        <taxon>Metazoa</taxon>
        <taxon>Porifera</taxon>
        <taxon>Demospongiae</taxon>
        <taxon>Heteroscleromorpha</taxon>
        <taxon>Tetractinellida</taxon>
        <taxon>Astrophorina</taxon>
        <taxon>Geodiidae</taxon>
        <taxon>Geodia</taxon>
    </lineage>
</organism>
<dbReference type="GO" id="GO:0005851">
    <property type="term" value="C:eukaryotic translation initiation factor 2B complex"/>
    <property type="evidence" value="ECO:0007669"/>
    <property type="project" value="TreeGrafter"/>
</dbReference>
<sequence>MQNCLAVILAAGRGSRMYPLSEESPKCLLPVANQPLIWYSVQLLERSGFQEAVVVVREKESSSVLEVLNQFGGVTLQFSLVCIPDSEDWGTADSLRHIRGKLKLQHSDVLVVSCDLITSVQVHLLMEFHSCHQSTLTCLFANSSSLQEEGSHRKQTSAVEHDVVALTPEHQLVYFAAQADLDDSLTFSRFLLKRHPHMRVSSRLTDTHLYLMRRWVLDYLAENRAACRSRPLIVFPVAQNTPGAEGVATIGIHGEGWIRQTYRAVIGLSAVTNDSSMA</sequence>
<comment type="similarity">
    <text evidence="2">Belongs to the eIF-2B gamma/epsilon subunits family.</text>
</comment>
<feature type="domain" description="Nucleotidyl transferase" evidence="10">
    <location>
        <begin position="6"/>
        <end position="141"/>
    </location>
</feature>
<evidence type="ECO:0000313" key="11">
    <source>
        <dbReference type="EMBL" id="CAI8013772.1"/>
    </source>
</evidence>
<keyword evidence="12" id="KW-1185">Reference proteome</keyword>
<dbReference type="Proteomes" id="UP001174909">
    <property type="component" value="Unassembled WGS sequence"/>
</dbReference>
<gene>
    <name evidence="11" type="ORF">GBAR_LOCUS8687</name>
</gene>
<proteinExistence type="inferred from homology"/>
<reference evidence="11" key="1">
    <citation type="submission" date="2023-03" db="EMBL/GenBank/DDBJ databases">
        <authorList>
            <person name="Steffen K."/>
            <person name="Cardenas P."/>
        </authorList>
    </citation>
    <scope>NUCLEOTIDE SEQUENCE</scope>
</reference>
<comment type="function">
    <text evidence="8">Acts as a component of the translation initiation factor 2B (eIF2B) complex, which catalyzes the exchange of GDP for GTP on the eukaryotic initiation factor 2 (eIF2) complex gamma subunit. Its guanine nucleotide exchange factor activity is repressed when bound to eIF2 complex phosphorylated on the alpha subunit, thereby limiting the amount of methionyl-initiator methionine tRNA available to the ribosome and consequently global translation is repressed.</text>
</comment>
<dbReference type="InterPro" id="IPR029044">
    <property type="entry name" value="Nucleotide-diphossugar_trans"/>
</dbReference>
<evidence type="ECO:0000256" key="3">
    <source>
        <dbReference type="ARBA" id="ARBA00022490"/>
    </source>
</evidence>
<evidence type="ECO:0000256" key="4">
    <source>
        <dbReference type="ARBA" id="ARBA00022540"/>
    </source>
</evidence>
<keyword evidence="3" id="KW-0963">Cytoplasm</keyword>
<dbReference type="SUPFAM" id="SSF53448">
    <property type="entry name" value="Nucleotide-diphospho-sugar transferases"/>
    <property type="match status" value="1"/>
</dbReference>
<dbReference type="EMBL" id="CASHTH010001294">
    <property type="protein sequence ID" value="CAI8013772.1"/>
    <property type="molecule type" value="Genomic_DNA"/>
</dbReference>
<name>A0AA35RPB3_GEOBA</name>
<dbReference type="Gene3D" id="3.90.550.10">
    <property type="entry name" value="Spore Coat Polysaccharide Biosynthesis Protein SpsA, Chain A"/>
    <property type="match status" value="1"/>
</dbReference>
<comment type="subunit">
    <text evidence="9">Component of the translation initiation factor 2B (eIF2B) complex which is a heterodecamer of two sets of five different subunits: alpha, beta, gamma, delta and epsilon. Subunits alpha, beta and delta comprise a regulatory subcomplex and subunits epsilon and gamma comprise a catalytic subcomplex. Within the complex, the hexameric regulatory complex resides at the center, with the two heterodimeric catalytic subcomplexes bound on opposite sides.</text>
</comment>
<keyword evidence="5" id="KW-0648">Protein biosynthesis</keyword>
<dbReference type="GO" id="GO:0002183">
    <property type="term" value="P:cytoplasmic translational initiation"/>
    <property type="evidence" value="ECO:0007669"/>
    <property type="project" value="TreeGrafter"/>
</dbReference>
<dbReference type="PANTHER" id="PTHR45989:SF1">
    <property type="entry name" value="TRANSLATION INITIATION FACTOR EIF-2B SUBUNIT GAMMA"/>
    <property type="match status" value="1"/>
</dbReference>
<dbReference type="CDD" id="cd04198">
    <property type="entry name" value="eIF-2B_gamma_N"/>
    <property type="match status" value="1"/>
</dbReference>
<evidence type="ECO:0000256" key="6">
    <source>
        <dbReference type="ARBA" id="ARBA00044196"/>
    </source>
</evidence>
<comment type="caution">
    <text evidence="11">The sequence shown here is derived from an EMBL/GenBank/DDBJ whole genome shotgun (WGS) entry which is preliminary data.</text>
</comment>
<dbReference type="Pfam" id="PF00483">
    <property type="entry name" value="NTP_transferase"/>
    <property type="match status" value="1"/>
</dbReference>
<evidence type="ECO:0000313" key="12">
    <source>
        <dbReference type="Proteomes" id="UP001174909"/>
    </source>
</evidence>
<dbReference type="GO" id="GO:0003743">
    <property type="term" value="F:translation initiation factor activity"/>
    <property type="evidence" value="ECO:0007669"/>
    <property type="project" value="UniProtKB-KW"/>
</dbReference>
<dbReference type="InterPro" id="IPR051960">
    <property type="entry name" value="eIF2B_gamma"/>
</dbReference>
<evidence type="ECO:0000256" key="9">
    <source>
        <dbReference type="ARBA" id="ARBA00046432"/>
    </source>
</evidence>
<evidence type="ECO:0000256" key="5">
    <source>
        <dbReference type="ARBA" id="ARBA00022917"/>
    </source>
</evidence>
<dbReference type="AlphaFoldDB" id="A0AA35RPB3"/>
<comment type="subcellular location">
    <subcellularLocation>
        <location evidence="1">Cytoplasm</location>
        <location evidence="1">Cytosol</location>
    </subcellularLocation>
</comment>